<proteinExistence type="predicted"/>
<accession>A0A8H6IXF5</accession>
<protein>
    <submittedName>
        <fullName evidence="1">Uncharacterized protein</fullName>
    </submittedName>
</protein>
<keyword evidence="2" id="KW-1185">Reference proteome</keyword>
<dbReference type="AlphaFoldDB" id="A0A8H6IXF5"/>
<evidence type="ECO:0000313" key="2">
    <source>
        <dbReference type="Proteomes" id="UP000652219"/>
    </source>
</evidence>
<gene>
    <name evidence="1" type="ORF">CSOJ01_11729</name>
</gene>
<comment type="caution">
    <text evidence="1">The sequence shown here is derived from an EMBL/GenBank/DDBJ whole genome shotgun (WGS) entry which is preliminary data.</text>
</comment>
<evidence type="ECO:0000313" key="1">
    <source>
        <dbReference type="EMBL" id="KAF6802226.1"/>
    </source>
</evidence>
<sequence>MTPELEASDVGFTTSWMLNQAAQIISSRPTTFCSVTLALFIHTQYNTTTLRVPGGFFFYLLFSSGQFLASLDSGESTRGRDASQDARVTWIPGPLDWPSVDSPPPRSGCVGDGRTVTSHSNGLDNLDTHPPPWPWLPAHHRQTNRGPPILYLGVHECRALNDDPSNHVLAVTRMALESQSRAQHRELATGAPLGSAKARRVGEAGKKQHAQVTTDTAQHNVEVCVGAVTARMVLRQAAPQCGRQLEACVAALFLHSPEVATRLVGSYAVERHHTNNIDNGKRRRNVAILTKFAMPKTLAYPVPEYVDLQYSVSHYEYELYPESQEETVEDLQGQFGRAGQGRVAHPPPCLSSSISISNSVPTVWNPIAAGGKVGVEATLITSMADLLDKGWKAVPAPVPFEKQKRERVDGCRFDTDIKLDQPGNGVSGTSLTAEIDAFAESTLPVTSPLPASRFVMPLSPSTSLAAPLFSWIVLLPGPVEHRLSTPSKSSVHDKVKRCTPCVGGAADSSRGDRRNCVCYVCASEEDVAASQDISPSPARY</sequence>
<reference evidence="1 2" key="1">
    <citation type="journal article" date="2020" name="Phytopathology">
        <title>Genome Sequence Resources of Colletotrichum truncatum, C. plurivorum, C. musicola, and C. sojae: Four Species Pathogenic to Soybean (Glycine max).</title>
        <authorList>
            <person name="Rogerio F."/>
            <person name="Boufleur T.R."/>
            <person name="Ciampi-Guillardi M."/>
            <person name="Sukno S.A."/>
            <person name="Thon M.R."/>
            <person name="Massola Junior N.S."/>
            <person name="Baroncelli R."/>
        </authorList>
    </citation>
    <scope>NUCLEOTIDE SEQUENCE [LARGE SCALE GENOMIC DNA]</scope>
    <source>
        <strain evidence="1 2">LFN0009</strain>
    </source>
</reference>
<dbReference type="Proteomes" id="UP000652219">
    <property type="component" value="Unassembled WGS sequence"/>
</dbReference>
<dbReference type="EMBL" id="WIGN01000280">
    <property type="protein sequence ID" value="KAF6802226.1"/>
    <property type="molecule type" value="Genomic_DNA"/>
</dbReference>
<name>A0A8H6IXF5_9PEZI</name>
<organism evidence="1 2">
    <name type="scientific">Colletotrichum sojae</name>
    <dbReference type="NCBI Taxonomy" id="2175907"/>
    <lineage>
        <taxon>Eukaryota</taxon>
        <taxon>Fungi</taxon>
        <taxon>Dikarya</taxon>
        <taxon>Ascomycota</taxon>
        <taxon>Pezizomycotina</taxon>
        <taxon>Sordariomycetes</taxon>
        <taxon>Hypocreomycetidae</taxon>
        <taxon>Glomerellales</taxon>
        <taxon>Glomerellaceae</taxon>
        <taxon>Colletotrichum</taxon>
        <taxon>Colletotrichum orchidearum species complex</taxon>
    </lineage>
</organism>